<dbReference type="AlphaFoldDB" id="A0A3E2BJH6"/>
<dbReference type="EMBL" id="QUAH01000016">
    <property type="protein sequence ID" value="RFT14909.1"/>
    <property type="molecule type" value="Genomic_DNA"/>
</dbReference>
<proteinExistence type="predicted"/>
<dbReference type="InterPro" id="IPR034746">
    <property type="entry name" value="POTRA"/>
</dbReference>
<accession>A0A3E2BJH6</accession>
<dbReference type="Gene3D" id="2.40.160.50">
    <property type="entry name" value="membrane protein fhac: a member of the omp85/tpsb transporter family"/>
    <property type="match status" value="1"/>
</dbReference>
<evidence type="ECO:0000313" key="9">
    <source>
        <dbReference type="Proteomes" id="UP000257323"/>
    </source>
</evidence>
<evidence type="ECO:0000313" key="8">
    <source>
        <dbReference type="EMBL" id="RFT14909.1"/>
    </source>
</evidence>
<feature type="domain" description="POTRA" evidence="7">
    <location>
        <begin position="416"/>
        <end position="493"/>
    </location>
</feature>
<evidence type="ECO:0000256" key="6">
    <source>
        <dbReference type="SAM" id="SignalP"/>
    </source>
</evidence>
<organism evidence="8 9">
    <name type="scientific">Candidatus Saccharicenans subterraneus</name>
    <dbReference type="NCBI Taxonomy" id="2508984"/>
    <lineage>
        <taxon>Bacteria</taxon>
        <taxon>Candidatus Aminicenantota</taxon>
        <taxon>Candidatus Aminicenantia</taxon>
        <taxon>Candidatus Aminicenantales</taxon>
        <taxon>Candidatus Saccharicenantaceae</taxon>
        <taxon>Candidatus Saccharicenans</taxon>
    </lineage>
</organism>
<dbReference type="Pfam" id="PF07244">
    <property type="entry name" value="POTRA"/>
    <property type="match status" value="4"/>
</dbReference>
<feature type="chain" id="PRO_5017802092" evidence="6">
    <location>
        <begin position="20"/>
        <end position="905"/>
    </location>
</feature>
<dbReference type="Proteomes" id="UP000257323">
    <property type="component" value="Unassembled WGS sequence"/>
</dbReference>
<evidence type="ECO:0000256" key="3">
    <source>
        <dbReference type="ARBA" id="ARBA00022729"/>
    </source>
</evidence>
<feature type="signal peptide" evidence="6">
    <location>
        <begin position="1"/>
        <end position="19"/>
    </location>
</feature>
<evidence type="ECO:0000259" key="7">
    <source>
        <dbReference type="PROSITE" id="PS51779"/>
    </source>
</evidence>
<dbReference type="PROSITE" id="PS51779">
    <property type="entry name" value="POTRA"/>
    <property type="match status" value="2"/>
</dbReference>
<keyword evidence="4" id="KW-0472">Membrane</keyword>
<dbReference type="PANTHER" id="PTHR12815">
    <property type="entry name" value="SORTING AND ASSEMBLY MACHINERY SAMM50 PROTEIN FAMILY MEMBER"/>
    <property type="match status" value="1"/>
</dbReference>
<evidence type="ECO:0000256" key="4">
    <source>
        <dbReference type="ARBA" id="ARBA00023136"/>
    </source>
</evidence>
<reference evidence="8 9" key="1">
    <citation type="submission" date="2018-08" db="EMBL/GenBank/DDBJ databases">
        <title>Genome analysis of the thermophilic bacterium of the candidate phylum Aminicenantes from deep subsurface aquifer revealed its physiology and ecological role.</title>
        <authorList>
            <person name="Kadnikov V.V."/>
            <person name="Mardanov A.V."/>
            <person name="Beletsky A.V."/>
            <person name="Karnachuk O.V."/>
            <person name="Ravin N.V."/>
        </authorList>
    </citation>
    <scope>NUCLEOTIDE SEQUENCE [LARGE SCALE GENOMIC DNA]</scope>
    <source>
        <strain evidence="8">BY38</strain>
    </source>
</reference>
<keyword evidence="5" id="KW-0998">Cell outer membrane</keyword>
<dbReference type="Pfam" id="PF01103">
    <property type="entry name" value="Omp85"/>
    <property type="match status" value="1"/>
</dbReference>
<comment type="subcellular location">
    <subcellularLocation>
        <location evidence="1">Membrane</location>
    </subcellularLocation>
</comment>
<sequence length="905" mass="103735">MRKCIRPAILIWLLLTALAAYPAENNRLVERIKILVDGKEAEPAVAELLNLKPGQVYSDFQIDQGLKQLMRTGLFSRAEVYYSPAPAGELTFTLTRNTFIRNLRIYGPRSLRKRINEELPYLRKGGILSENLRDKAVPDIEKILVDEGLFSPQIGLEIKKLEGANLADVAVRLPGWRRLAIRQINFEGPELIPQTRLQRLLGLKPGDFYVPRKLESGLARIKKAFNKLGYTWAEVRLAREEVNQERGTVDLAIGLNPSTRISIRLLGTNLSPRIVQPVWEQKVFEEWALSEGEALLLKQLRKQGYLLATVRPRLQKQENELLVIYEVHQGPRLRIRSLEFRGLESFTQKEIKKALGIGEQFLFFPYLDGQQVYDLPEKIRLFYAEHGFAQARVTLNFSRKDNSARPVYFIEEGPRQVIRSLEIQGAVAVPTAEIFRLLDSRPGRPYYKPQMQRDLEKINQLYLNKGFRGTQLEVEASPDRDNNLDLVIRVSEGQRVKINNIFITGNHLTHRNTILREVRLRPGDWAEYNRLLETKRGLDSLGVFSEVKLEELPASDNSINLSIQVREGEQNFAGVGLGIETREEARSLALWENDLRPRITAEYIRYNLFRNASQVSLVGQLSLVEKRLVATWQQPHFLGLRMRTYFSGYLEKEDRTSFSYERRGLTLSTMRNLPAGFSLLLAAGALRTKLTNLQIAESEVERERLPYSIAYGSATFIRDRRNDTFNPSSGYFFSLALERAYPLLETESNFLKMFAKYQYFYPLAASINFHTTLRLGLASGTVPIPERFFAGGSNSFRGEPFEMLGPKDPESGLPVGGRAIFLLNMEARFLMLKKLPNLYGAIFYDMGQVFPEIRDFNFLKFSQAAGFGLRYRTPLGPVRFDVGWNLNPPDGRWKPRFFLTIGNMF</sequence>
<feature type="domain" description="POTRA" evidence="7">
    <location>
        <begin position="496"/>
        <end position="568"/>
    </location>
</feature>
<name>A0A3E2BJH6_9BACT</name>
<dbReference type="PANTHER" id="PTHR12815:SF47">
    <property type="entry name" value="TRANSLOCATION AND ASSEMBLY MODULE SUBUNIT TAMA"/>
    <property type="match status" value="1"/>
</dbReference>
<dbReference type="InterPro" id="IPR010827">
    <property type="entry name" value="BamA/TamA_POTRA"/>
</dbReference>
<gene>
    <name evidence="8" type="ORF">OP8BY_1419</name>
</gene>
<protein>
    <submittedName>
        <fullName evidence="8">Outer membrane protein assembly factor YaeT</fullName>
    </submittedName>
</protein>
<evidence type="ECO:0000256" key="2">
    <source>
        <dbReference type="ARBA" id="ARBA00022692"/>
    </source>
</evidence>
<dbReference type="InterPro" id="IPR000184">
    <property type="entry name" value="Bac_surfAg_D15"/>
</dbReference>
<comment type="caution">
    <text evidence="8">The sequence shown here is derived from an EMBL/GenBank/DDBJ whole genome shotgun (WGS) entry which is preliminary data.</text>
</comment>
<dbReference type="Gene3D" id="3.10.20.310">
    <property type="entry name" value="membrane protein fhac"/>
    <property type="match status" value="5"/>
</dbReference>
<dbReference type="GO" id="GO:0019867">
    <property type="term" value="C:outer membrane"/>
    <property type="evidence" value="ECO:0007669"/>
    <property type="project" value="InterPro"/>
</dbReference>
<keyword evidence="2" id="KW-0812">Transmembrane</keyword>
<evidence type="ECO:0000256" key="1">
    <source>
        <dbReference type="ARBA" id="ARBA00004370"/>
    </source>
</evidence>
<evidence type="ECO:0000256" key="5">
    <source>
        <dbReference type="ARBA" id="ARBA00023237"/>
    </source>
</evidence>
<keyword evidence="3 6" id="KW-0732">Signal</keyword>
<dbReference type="InterPro" id="IPR039910">
    <property type="entry name" value="D15-like"/>
</dbReference>